<name>A0A5B0SHE1_PUCGR</name>
<organism evidence="1 2">
    <name type="scientific">Puccinia graminis f. sp. tritici</name>
    <dbReference type="NCBI Taxonomy" id="56615"/>
    <lineage>
        <taxon>Eukaryota</taxon>
        <taxon>Fungi</taxon>
        <taxon>Dikarya</taxon>
        <taxon>Basidiomycota</taxon>
        <taxon>Pucciniomycotina</taxon>
        <taxon>Pucciniomycetes</taxon>
        <taxon>Pucciniales</taxon>
        <taxon>Pucciniaceae</taxon>
        <taxon>Puccinia</taxon>
    </lineage>
</organism>
<reference evidence="1 2" key="1">
    <citation type="submission" date="2019-05" db="EMBL/GenBank/DDBJ databases">
        <title>Emergence of the Ug99 lineage of the wheat stem rust pathogen through somatic hybridization.</title>
        <authorList>
            <person name="Li F."/>
            <person name="Upadhyaya N.M."/>
            <person name="Sperschneider J."/>
            <person name="Matny O."/>
            <person name="Nguyen-Phuc H."/>
            <person name="Mago R."/>
            <person name="Raley C."/>
            <person name="Miller M.E."/>
            <person name="Silverstein K.A.T."/>
            <person name="Henningsen E."/>
            <person name="Hirsch C.D."/>
            <person name="Visser B."/>
            <person name="Pretorius Z.A."/>
            <person name="Steffenson B.J."/>
            <person name="Schwessinger B."/>
            <person name="Dodds P.N."/>
            <person name="Figueroa M."/>
        </authorList>
    </citation>
    <scope>NUCLEOTIDE SEQUENCE [LARGE SCALE GENOMIC DNA]</scope>
    <source>
        <strain evidence="1 2">Ug99</strain>
    </source>
</reference>
<dbReference type="EMBL" id="VDEP01000037">
    <property type="protein sequence ID" value="KAA1135894.1"/>
    <property type="molecule type" value="Genomic_DNA"/>
</dbReference>
<sequence length="141" mass="16187">MNVIQTQHLCPNRLVSSTLELKKPKRPAAHRVLDIVPATMGSSRMDPDIHWTSEFDRLFPGRLFMGRRDPSVLRTMKVPTILVGYNVNKWRLSDDCYTTDGETLTFPCGPSGCWDAGFLPEFWERRGISRSLLWCTPLTIY</sequence>
<dbReference type="AlphaFoldDB" id="A0A5B0SHE1"/>
<evidence type="ECO:0000313" key="1">
    <source>
        <dbReference type="EMBL" id="KAA1135894.1"/>
    </source>
</evidence>
<gene>
    <name evidence="1" type="ORF">PGTUg99_031834</name>
</gene>
<comment type="caution">
    <text evidence="1">The sequence shown here is derived from an EMBL/GenBank/DDBJ whole genome shotgun (WGS) entry which is preliminary data.</text>
</comment>
<proteinExistence type="predicted"/>
<protein>
    <submittedName>
        <fullName evidence="1">Uncharacterized protein</fullName>
    </submittedName>
</protein>
<dbReference type="Proteomes" id="UP000325313">
    <property type="component" value="Unassembled WGS sequence"/>
</dbReference>
<evidence type="ECO:0000313" key="2">
    <source>
        <dbReference type="Proteomes" id="UP000325313"/>
    </source>
</evidence>
<accession>A0A5B0SHE1</accession>